<keyword evidence="1" id="KW-0472">Membrane</keyword>
<evidence type="ECO:0000313" key="3">
    <source>
        <dbReference type="EMBL" id="WGH94131.1"/>
    </source>
</evidence>
<dbReference type="EMBL" id="CP122566">
    <property type="protein sequence ID" value="WGH94131.1"/>
    <property type="molecule type" value="Genomic_DNA"/>
</dbReference>
<dbReference type="SUPFAM" id="SSF51261">
    <property type="entry name" value="Duplicated hybrid motif"/>
    <property type="match status" value="1"/>
</dbReference>
<dbReference type="Proteomes" id="UP001224674">
    <property type="component" value="Chromosome"/>
</dbReference>
<feature type="domain" description="M23ase beta-sheet core" evidence="2">
    <location>
        <begin position="95"/>
        <end position="180"/>
    </location>
</feature>
<evidence type="ECO:0000256" key="1">
    <source>
        <dbReference type="SAM" id="Phobius"/>
    </source>
</evidence>
<keyword evidence="1" id="KW-1133">Transmembrane helix</keyword>
<sequence>MTTTQRSCSEVPRRDQRAPGRREIGRRLLGLLAMIWLMGLFPAATVLATPHYSPVSRSPLTVLPADTQWDPPVPGASPQDIVTSFDPPTAPWSAGHRGIDLVAPSGTVVAPAHGRVTVAQKVVDRHVVTVEHPNGLLSSFEPVVTELEVGETVQTGDVIGEIEPGVDHCDVSCVHWGVRVPDGWRIGSTLRDRYIDPSLLLGWQRPSVLWPLDHDPPVAPEH</sequence>
<dbReference type="EC" id="3.4.-.-" evidence="3"/>
<reference evidence="3 4" key="1">
    <citation type="submission" date="2023-03" db="EMBL/GenBank/DDBJ databases">
        <title>Complete genome sequences of several Auritidibacter ignavus strains isolated from ear infections.</title>
        <authorList>
            <person name="Baehr T."/>
            <person name="Baumhoegger A.M."/>
        </authorList>
    </citation>
    <scope>NUCLEOTIDE SEQUENCE [LARGE SCALE GENOMIC DNA]</scope>
    <source>
        <strain evidence="3 4">BABAE-6</strain>
    </source>
</reference>
<dbReference type="Pfam" id="PF01551">
    <property type="entry name" value="Peptidase_M23"/>
    <property type="match status" value="1"/>
</dbReference>
<accession>A0AAJ6AIK9</accession>
<dbReference type="RefSeq" id="WP_279675273.1">
    <property type="nucleotide sequence ID" value="NZ_CP122565.1"/>
</dbReference>
<proteinExistence type="predicted"/>
<evidence type="ECO:0000313" key="4">
    <source>
        <dbReference type="Proteomes" id="UP001224674"/>
    </source>
</evidence>
<feature type="transmembrane region" description="Helical" evidence="1">
    <location>
        <begin position="28"/>
        <end position="48"/>
    </location>
</feature>
<dbReference type="Gene3D" id="2.70.70.10">
    <property type="entry name" value="Glucose Permease (Domain IIA)"/>
    <property type="match status" value="1"/>
</dbReference>
<evidence type="ECO:0000259" key="2">
    <source>
        <dbReference type="Pfam" id="PF01551"/>
    </source>
</evidence>
<dbReference type="InterPro" id="IPR016047">
    <property type="entry name" value="M23ase_b-sheet_dom"/>
</dbReference>
<keyword evidence="3" id="KW-0378">Hydrolase</keyword>
<gene>
    <name evidence="3" type="ORF">QDX21_04895</name>
</gene>
<keyword evidence="4" id="KW-1185">Reference proteome</keyword>
<dbReference type="CDD" id="cd12797">
    <property type="entry name" value="M23_peptidase"/>
    <property type="match status" value="1"/>
</dbReference>
<dbReference type="InterPro" id="IPR011055">
    <property type="entry name" value="Dup_hybrid_motif"/>
</dbReference>
<keyword evidence="1" id="KW-0812">Transmembrane</keyword>
<protein>
    <submittedName>
        <fullName evidence="3">M23 family metallopeptidase</fullName>
        <ecNumber evidence="3">3.4.-.-</ecNumber>
    </submittedName>
</protein>
<organism evidence="3 4">
    <name type="scientific">Auritidibacter ignavus</name>
    <dbReference type="NCBI Taxonomy" id="678932"/>
    <lineage>
        <taxon>Bacteria</taxon>
        <taxon>Bacillati</taxon>
        <taxon>Actinomycetota</taxon>
        <taxon>Actinomycetes</taxon>
        <taxon>Micrococcales</taxon>
        <taxon>Micrococcaceae</taxon>
        <taxon>Auritidibacter</taxon>
    </lineage>
</organism>
<dbReference type="AlphaFoldDB" id="A0AAJ6AIK9"/>
<dbReference type="GO" id="GO:0016787">
    <property type="term" value="F:hydrolase activity"/>
    <property type="evidence" value="ECO:0007669"/>
    <property type="project" value="UniProtKB-KW"/>
</dbReference>
<name>A0AAJ6AIK9_9MICC</name>